<accession>A0A382L308</accession>
<gene>
    <name evidence="6" type="ORF">METZ01_LOCUS282191</name>
</gene>
<dbReference type="Pfam" id="PF00348">
    <property type="entry name" value="polyprenyl_synt"/>
    <property type="match status" value="1"/>
</dbReference>
<reference evidence="6" key="1">
    <citation type="submission" date="2018-05" db="EMBL/GenBank/DDBJ databases">
        <authorList>
            <person name="Lanie J.A."/>
            <person name="Ng W.-L."/>
            <person name="Kazmierczak K.M."/>
            <person name="Andrzejewski T.M."/>
            <person name="Davidsen T.M."/>
            <person name="Wayne K.J."/>
            <person name="Tettelin H."/>
            <person name="Glass J.I."/>
            <person name="Rusch D."/>
            <person name="Podicherti R."/>
            <person name="Tsui H.-C.T."/>
            <person name="Winkler M.E."/>
        </authorList>
    </citation>
    <scope>NUCLEOTIDE SEQUENCE</scope>
</reference>
<dbReference type="InterPro" id="IPR008949">
    <property type="entry name" value="Isoprenoid_synthase_dom_sf"/>
</dbReference>
<evidence type="ECO:0000256" key="2">
    <source>
        <dbReference type="ARBA" id="ARBA00006706"/>
    </source>
</evidence>
<evidence type="ECO:0000313" key="6">
    <source>
        <dbReference type="EMBL" id="SVC29337.1"/>
    </source>
</evidence>
<dbReference type="InterPro" id="IPR000092">
    <property type="entry name" value="Polyprenyl_synt"/>
</dbReference>
<evidence type="ECO:0000256" key="1">
    <source>
        <dbReference type="ARBA" id="ARBA00001946"/>
    </source>
</evidence>
<dbReference type="InterPro" id="IPR033749">
    <property type="entry name" value="Polyprenyl_synt_CS"/>
</dbReference>
<evidence type="ECO:0000256" key="5">
    <source>
        <dbReference type="ARBA" id="ARBA00022842"/>
    </source>
</evidence>
<dbReference type="PANTHER" id="PTHR12001:SF69">
    <property type="entry name" value="ALL TRANS-POLYPRENYL-DIPHOSPHATE SYNTHASE PDSS1"/>
    <property type="match status" value="1"/>
</dbReference>
<proteinExistence type="inferred from homology"/>
<protein>
    <recommendedName>
        <fullName evidence="7">Polyprenyl synthetase</fullName>
    </recommendedName>
</protein>
<sequence length="183" mass="19645">MTASPGSMDPLLGPIQSEIDQFEHRLDEILQSDVAMVHDVARYMAGLKGKRLRPALTILCARATGLWDDRVIDAGVGVEMIHAATVVHDDVVDAATTRRGKASVNARWDDHIAVLMGDFLLARALCLLVSLGNLEALGAVSHATERLSQGEIHEVQIGQQTDTAEEAYFSMVGDKTASLISAA</sequence>
<dbReference type="GO" id="GO:0004659">
    <property type="term" value="F:prenyltransferase activity"/>
    <property type="evidence" value="ECO:0007669"/>
    <property type="project" value="InterPro"/>
</dbReference>
<keyword evidence="4" id="KW-0479">Metal-binding</keyword>
<dbReference type="GO" id="GO:0046872">
    <property type="term" value="F:metal ion binding"/>
    <property type="evidence" value="ECO:0007669"/>
    <property type="project" value="UniProtKB-KW"/>
</dbReference>
<comment type="similarity">
    <text evidence="2">Belongs to the FPP/GGPP synthase family.</text>
</comment>
<keyword evidence="3" id="KW-0808">Transferase</keyword>
<dbReference type="EMBL" id="UINC01083538">
    <property type="protein sequence ID" value="SVC29337.1"/>
    <property type="molecule type" value="Genomic_DNA"/>
</dbReference>
<dbReference type="PROSITE" id="PS00723">
    <property type="entry name" value="POLYPRENYL_SYNTHASE_1"/>
    <property type="match status" value="1"/>
</dbReference>
<evidence type="ECO:0008006" key="7">
    <source>
        <dbReference type="Google" id="ProtNLM"/>
    </source>
</evidence>
<keyword evidence="5" id="KW-0460">Magnesium</keyword>
<evidence type="ECO:0000256" key="4">
    <source>
        <dbReference type="ARBA" id="ARBA00022723"/>
    </source>
</evidence>
<feature type="non-terminal residue" evidence="6">
    <location>
        <position position="183"/>
    </location>
</feature>
<evidence type="ECO:0000256" key="3">
    <source>
        <dbReference type="ARBA" id="ARBA00022679"/>
    </source>
</evidence>
<comment type="cofactor">
    <cofactor evidence="1">
        <name>Mg(2+)</name>
        <dbReference type="ChEBI" id="CHEBI:18420"/>
    </cofactor>
</comment>
<organism evidence="6">
    <name type="scientific">marine metagenome</name>
    <dbReference type="NCBI Taxonomy" id="408172"/>
    <lineage>
        <taxon>unclassified sequences</taxon>
        <taxon>metagenomes</taxon>
        <taxon>ecological metagenomes</taxon>
    </lineage>
</organism>
<dbReference type="AlphaFoldDB" id="A0A382L308"/>
<dbReference type="Gene3D" id="1.10.600.10">
    <property type="entry name" value="Farnesyl Diphosphate Synthase"/>
    <property type="match status" value="1"/>
</dbReference>
<dbReference type="SUPFAM" id="SSF48576">
    <property type="entry name" value="Terpenoid synthases"/>
    <property type="match status" value="1"/>
</dbReference>
<dbReference type="PANTHER" id="PTHR12001">
    <property type="entry name" value="GERANYLGERANYL PYROPHOSPHATE SYNTHASE"/>
    <property type="match status" value="1"/>
</dbReference>
<name>A0A382L308_9ZZZZ</name>
<dbReference type="GO" id="GO:0008299">
    <property type="term" value="P:isoprenoid biosynthetic process"/>
    <property type="evidence" value="ECO:0007669"/>
    <property type="project" value="InterPro"/>
</dbReference>